<dbReference type="Pfam" id="PF00874">
    <property type="entry name" value="PRD"/>
    <property type="match status" value="1"/>
</dbReference>
<comment type="caution">
    <text evidence="7">The sequence shown here is derived from an EMBL/GenBank/DDBJ whole genome shotgun (WGS) entry which is preliminary data.</text>
</comment>
<dbReference type="InterPro" id="IPR036634">
    <property type="entry name" value="PRD_sf"/>
</dbReference>
<feature type="domain" description="PTS EIIA type-2" evidence="5">
    <location>
        <begin position="510"/>
        <end position="650"/>
    </location>
</feature>
<dbReference type="PROSITE" id="PS51094">
    <property type="entry name" value="PTS_EIIA_TYPE_2"/>
    <property type="match status" value="1"/>
</dbReference>
<evidence type="ECO:0000259" key="5">
    <source>
        <dbReference type="PROSITE" id="PS51094"/>
    </source>
</evidence>
<evidence type="ECO:0000256" key="3">
    <source>
        <dbReference type="ARBA" id="ARBA00023159"/>
    </source>
</evidence>
<keyword evidence="1" id="KW-0677">Repeat</keyword>
<proteinExistence type="predicted"/>
<dbReference type="GO" id="GO:0006355">
    <property type="term" value="P:regulation of DNA-templated transcription"/>
    <property type="evidence" value="ECO:0007669"/>
    <property type="project" value="InterPro"/>
</dbReference>
<dbReference type="SUPFAM" id="SSF55804">
    <property type="entry name" value="Phoshotransferase/anion transport protein"/>
    <property type="match status" value="1"/>
</dbReference>
<evidence type="ECO:0000259" key="6">
    <source>
        <dbReference type="PROSITE" id="PS51372"/>
    </source>
</evidence>
<dbReference type="EMBL" id="SMBP01000022">
    <property type="protein sequence ID" value="TCU55642.1"/>
    <property type="molecule type" value="Genomic_DNA"/>
</dbReference>
<dbReference type="InterPro" id="IPR007737">
    <property type="entry name" value="Mga_HTH"/>
</dbReference>
<accession>A0A4R3T2Y7</accession>
<dbReference type="RefSeq" id="WP_008979119.1">
    <property type="nucleotide sequence ID" value="NZ_DBGDHU010000023.1"/>
</dbReference>
<dbReference type="SUPFAM" id="SSF63520">
    <property type="entry name" value="PTS-regulatory domain, PRD"/>
    <property type="match status" value="1"/>
</dbReference>
<dbReference type="AlphaFoldDB" id="A0A4R3T2Y7"/>
<dbReference type="InterPro" id="IPR036388">
    <property type="entry name" value="WH-like_DNA-bd_sf"/>
</dbReference>
<evidence type="ECO:0000313" key="7">
    <source>
        <dbReference type="EMBL" id="TCU55642.1"/>
    </source>
</evidence>
<dbReference type="CDD" id="cd00211">
    <property type="entry name" value="PTS_IIA_fru"/>
    <property type="match status" value="1"/>
</dbReference>
<dbReference type="InterPro" id="IPR011608">
    <property type="entry name" value="PRD"/>
</dbReference>
<evidence type="ECO:0000256" key="2">
    <source>
        <dbReference type="ARBA" id="ARBA00023015"/>
    </source>
</evidence>
<evidence type="ECO:0000256" key="1">
    <source>
        <dbReference type="ARBA" id="ARBA00022737"/>
    </source>
</evidence>
<reference evidence="7 8" key="1">
    <citation type="submission" date="2019-03" db="EMBL/GenBank/DDBJ databases">
        <title>Genomic Encyclopedia of Type Strains, Phase IV (KMG-IV): sequencing the most valuable type-strain genomes for metagenomic binning, comparative biology and taxonomic classification.</title>
        <authorList>
            <person name="Goeker M."/>
        </authorList>
    </citation>
    <scope>NUCLEOTIDE SEQUENCE [LARGE SCALE GENOMIC DNA]</scope>
    <source>
        <strain evidence="7 8">DSM 29481</strain>
    </source>
</reference>
<dbReference type="Pfam" id="PF00359">
    <property type="entry name" value="PTS_EIIA_2"/>
    <property type="match status" value="1"/>
</dbReference>
<evidence type="ECO:0000256" key="4">
    <source>
        <dbReference type="ARBA" id="ARBA00023163"/>
    </source>
</evidence>
<keyword evidence="4" id="KW-0804">Transcription</keyword>
<keyword evidence="8" id="KW-1185">Reference proteome</keyword>
<dbReference type="Proteomes" id="UP000295773">
    <property type="component" value="Unassembled WGS sequence"/>
</dbReference>
<gene>
    <name evidence="7" type="ORF">EDD61_1226</name>
</gene>
<sequence>MLDITTEKIIHILLEKDEPITSKQIAKEINMSLSTVKHNMRYVREYIESCGAELQLLPRKGFLLQGEEKRLQELANTSNDPRNKAYSFDFRKHYILDILFQRNSNYTVQIFADDLAVGRTIITKDLELIKNWLSYFDLKLSIIKNRGVCLQGNEFNKRQAIIFENNSYFNEEETQTPMMDGIDYRIDAHFYHYFLHCYPNQDLMMLQKLLLDAETTLKFTYDEISFTQLCEYIALSLIRISTGNIIEEANILNRAKISDLQYEASRTLINTALPFYNKENLTMEYHCLAAQFALNGAYDRASSTIKMDYYEAIAEQFIQKLKSIIVNKKIITNDGLISDLGMLFQKKKLQKSYQMMNGTSFIRDIKKDLPSLYGIVLTNIQPIEQKLHIKFSENDIAYITMLLSNALKDDLFTLRIILVTTKDENTSRYIRQKVSKSLSFLNTISTLHYEQINQIDQEYDLLVSPLPLTDKSEEEYLLISPRFDNQDILLIDERLKQIQKEKQSILVSNNLFHENLIALHYHAKTKDEALAYGSSLLEQHHYVTPEFITNIKVRESILPTSIGNGVSIPHEYKKHVNQGAISVLILDHPIIWAKDEKVDLVFTMALDFTKNSEIGSFFAHFYELIENESLLDRIRQSQDASEVMEVLNEIGLTAGPPTLPQEEN</sequence>
<evidence type="ECO:0000313" key="8">
    <source>
        <dbReference type="Proteomes" id="UP000295773"/>
    </source>
</evidence>
<dbReference type="Pfam" id="PF13412">
    <property type="entry name" value="HTH_24"/>
    <property type="match status" value="1"/>
</dbReference>
<organism evidence="7 8">
    <name type="scientific">Longicatena caecimuris</name>
    <dbReference type="NCBI Taxonomy" id="1796635"/>
    <lineage>
        <taxon>Bacteria</taxon>
        <taxon>Bacillati</taxon>
        <taxon>Bacillota</taxon>
        <taxon>Erysipelotrichia</taxon>
        <taxon>Erysipelotrichales</taxon>
        <taxon>Erysipelotrichaceae</taxon>
        <taxon>Longicatena</taxon>
    </lineage>
</organism>
<feature type="domain" description="PRD" evidence="6">
    <location>
        <begin position="301"/>
        <end position="413"/>
    </location>
</feature>
<dbReference type="PANTHER" id="PTHR30185">
    <property type="entry name" value="CRYPTIC BETA-GLUCOSIDE BGL OPERON ANTITERMINATOR"/>
    <property type="match status" value="1"/>
</dbReference>
<name>A0A4R3T2Y7_9FIRM</name>
<keyword evidence="3" id="KW-0010">Activator</keyword>
<dbReference type="InterPro" id="IPR050661">
    <property type="entry name" value="BglG_antiterminators"/>
</dbReference>
<dbReference type="Gene3D" id="1.10.1790.10">
    <property type="entry name" value="PRD domain"/>
    <property type="match status" value="1"/>
</dbReference>
<keyword evidence="2" id="KW-0805">Transcription regulation</keyword>
<dbReference type="Gene3D" id="3.40.930.10">
    <property type="entry name" value="Mannitol-specific EII, Chain A"/>
    <property type="match status" value="1"/>
</dbReference>
<dbReference type="PROSITE" id="PS51372">
    <property type="entry name" value="PRD_2"/>
    <property type="match status" value="1"/>
</dbReference>
<dbReference type="InterPro" id="IPR002178">
    <property type="entry name" value="PTS_EIIA_type-2_dom"/>
</dbReference>
<dbReference type="PANTHER" id="PTHR30185:SF12">
    <property type="entry name" value="TRANSCRIPTIONAL REGULATOR MANR"/>
    <property type="match status" value="1"/>
</dbReference>
<dbReference type="Pfam" id="PF05043">
    <property type="entry name" value="Mga"/>
    <property type="match status" value="1"/>
</dbReference>
<dbReference type="InterPro" id="IPR016152">
    <property type="entry name" value="PTrfase/Anion_transptr"/>
</dbReference>
<dbReference type="Gene3D" id="1.10.10.10">
    <property type="entry name" value="Winged helix-like DNA-binding domain superfamily/Winged helix DNA-binding domain"/>
    <property type="match status" value="1"/>
</dbReference>
<protein>
    <submittedName>
        <fullName evidence="7">BglG family transcriptional antiterminator</fullName>
    </submittedName>
</protein>